<keyword evidence="1 5" id="KW-0560">Oxidoreductase</keyword>
<dbReference type="STRING" id="1855912.LuPra_04648"/>
<name>A0A143PTB5_LUTPR</name>
<dbReference type="PANTHER" id="PTHR43818">
    <property type="entry name" value="BCDNA.GH03377"/>
    <property type="match status" value="1"/>
</dbReference>
<dbReference type="Pfam" id="PF01408">
    <property type="entry name" value="GFO_IDH_MocA"/>
    <property type="match status" value="1"/>
</dbReference>
<accession>A0A143PTB5</accession>
<dbReference type="PANTHER" id="PTHR43818:SF11">
    <property type="entry name" value="BCDNA.GH03377"/>
    <property type="match status" value="1"/>
</dbReference>
<dbReference type="EMBL" id="CP015136">
    <property type="protein sequence ID" value="AMY11398.1"/>
    <property type="molecule type" value="Genomic_DNA"/>
</dbReference>
<dbReference type="Gene3D" id="3.40.50.720">
    <property type="entry name" value="NAD(P)-binding Rossmann-like Domain"/>
    <property type="match status" value="1"/>
</dbReference>
<proteinExistence type="predicted"/>
<gene>
    <name evidence="5" type="primary">yteT</name>
    <name evidence="5" type="ORF">LuPra_04648</name>
</gene>
<evidence type="ECO:0000313" key="5">
    <source>
        <dbReference type="EMBL" id="AMY11398.1"/>
    </source>
</evidence>
<organism evidence="5 6">
    <name type="scientific">Luteitalea pratensis</name>
    <dbReference type="NCBI Taxonomy" id="1855912"/>
    <lineage>
        <taxon>Bacteria</taxon>
        <taxon>Pseudomonadati</taxon>
        <taxon>Acidobacteriota</taxon>
        <taxon>Vicinamibacteria</taxon>
        <taxon>Vicinamibacterales</taxon>
        <taxon>Vicinamibacteraceae</taxon>
        <taxon>Luteitalea</taxon>
    </lineage>
</organism>
<evidence type="ECO:0000259" key="3">
    <source>
        <dbReference type="Pfam" id="PF01408"/>
    </source>
</evidence>
<evidence type="ECO:0000259" key="4">
    <source>
        <dbReference type="Pfam" id="PF02894"/>
    </source>
</evidence>
<evidence type="ECO:0000256" key="2">
    <source>
        <dbReference type="SAM" id="SignalP"/>
    </source>
</evidence>
<dbReference type="EC" id="1.-.-.-" evidence="5"/>
<dbReference type="InterPro" id="IPR050463">
    <property type="entry name" value="Gfo/Idh/MocA_oxidrdct_glycsds"/>
</dbReference>
<evidence type="ECO:0000313" key="6">
    <source>
        <dbReference type="Proteomes" id="UP000076079"/>
    </source>
</evidence>
<dbReference type="OrthoDB" id="9781031at2"/>
<dbReference type="SUPFAM" id="SSF51735">
    <property type="entry name" value="NAD(P)-binding Rossmann-fold domains"/>
    <property type="match status" value="1"/>
</dbReference>
<dbReference type="PROSITE" id="PS51318">
    <property type="entry name" value="TAT"/>
    <property type="match status" value="1"/>
</dbReference>
<dbReference type="InterPro" id="IPR000683">
    <property type="entry name" value="Gfo/Idh/MocA-like_OxRdtase_N"/>
</dbReference>
<dbReference type="AlphaFoldDB" id="A0A143PTB5"/>
<dbReference type="GO" id="GO:0000166">
    <property type="term" value="F:nucleotide binding"/>
    <property type="evidence" value="ECO:0007669"/>
    <property type="project" value="InterPro"/>
</dbReference>
<keyword evidence="2" id="KW-0732">Signal</keyword>
<feature type="domain" description="Gfo/Idh/MocA-like oxidoreductase N-terminal" evidence="3">
    <location>
        <begin position="41"/>
        <end position="163"/>
    </location>
</feature>
<dbReference type="Pfam" id="PF02894">
    <property type="entry name" value="GFO_IDH_MocA_C"/>
    <property type="match status" value="1"/>
</dbReference>
<sequence length="444" mass="48979" precursor="true">MPVNRREFLSSSAAALTATTLVPPSFAAALQPGAPPGKPRRYALVGTGGRGSSMWGKGVKDTWGDTVEFVGLCDPNPKRAEVVRQIIGVDCPVFTDFDAMVKAARPELVAITTVDAHHAEYIVRALDLGLDVITEKPMTIDATQTQAVVDAEKRNKRKIIVGHNMRFSPAHVRIKELMLSKPIGTIHSVDFHWYLDTSHGTDYFRRWHGIKARSGSLWVHKATHHFDYVNWLLDAEPVQVQAYGGIKRYGAAGPFRATNCRTCSHKAECPFYWDMTKSASAMRLYGGEVEKADGYLRDACVFRPEITTYDTMTATVKYSTDVIMSYSLNAYMPIEGYSLCLNGDGGRVEIRSYGGQPFEVASEMEVSVIKAFGTRTKIDVPTAEGEHGGADDVLRNLIFRRPQVPDHLRIPDSRAGAMSALTGIAARTSCEENRPITISELVTF</sequence>
<reference evidence="5 6" key="1">
    <citation type="journal article" date="2016" name="Genome Announc.">
        <title>First Complete Genome Sequence of a Subdivision 6 Acidobacterium Strain.</title>
        <authorList>
            <person name="Huang S."/>
            <person name="Vieira S."/>
            <person name="Bunk B."/>
            <person name="Riedel T."/>
            <person name="Sproer C."/>
            <person name="Overmann J."/>
        </authorList>
    </citation>
    <scope>NUCLEOTIDE SEQUENCE [LARGE SCALE GENOMIC DNA]</scope>
    <source>
        <strain evidence="6">DSM 100886 HEG_-6_39</strain>
    </source>
</reference>
<dbReference type="InterPro" id="IPR006311">
    <property type="entry name" value="TAT_signal"/>
</dbReference>
<dbReference type="KEGG" id="abac:LuPra_04648"/>
<feature type="chain" id="PRO_5007511919" evidence="2">
    <location>
        <begin position="28"/>
        <end position="444"/>
    </location>
</feature>
<dbReference type="SUPFAM" id="SSF55347">
    <property type="entry name" value="Glyceraldehyde-3-phosphate dehydrogenase-like, C-terminal domain"/>
    <property type="match status" value="1"/>
</dbReference>
<feature type="domain" description="Gfo/Idh/MocA-like oxidoreductase C-terminal" evidence="4">
    <location>
        <begin position="175"/>
        <end position="438"/>
    </location>
</feature>
<protein>
    <submittedName>
        <fullName evidence="5">Oxidoreductase YteT</fullName>
        <ecNumber evidence="5">1.-.-.-</ecNumber>
    </submittedName>
</protein>
<keyword evidence="6" id="KW-1185">Reference proteome</keyword>
<dbReference type="Gene3D" id="3.30.360.10">
    <property type="entry name" value="Dihydrodipicolinate Reductase, domain 2"/>
    <property type="match status" value="1"/>
</dbReference>
<dbReference type="InterPro" id="IPR004104">
    <property type="entry name" value="Gfo/Idh/MocA-like_OxRdtase_C"/>
</dbReference>
<evidence type="ECO:0000256" key="1">
    <source>
        <dbReference type="ARBA" id="ARBA00023002"/>
    </source>
</evidence>
<reference evidence="6" key="2">
    <citation type="submission" date="2016-04" db="EMBL/GenBank/DDBJ databases">
        <title>First Complete Genome Sequence of a Subdivision 6 Acidobacterium.</title>
        <authorList>
            <person name="Huang S."/>
            <person name="Vieira S."/>
            <person name="Bunk B."/>
            <person name="Riedel T."/>
            <person name="Sproeer C."/>
            <person name="Overmann J."/>
        </authorList>
    </citation>
    <scope>NUCLEOTIDE SEQUENCE [LARGE SCALE GENOMIC DNA]</scope>
    <source>
        <strain evidence="6">DSM 100886 HEG_-6_39</strain>
    </source>
</reference>
<feature type="signal peptide" evidence="2">
    <location>
        <begin position="1"/>
        <end position="27"/>
    </location>
</feature>
<dbReference type="GO" id="GO:0016491">
    <property type="term" value="F:oxidoreductase activity"/>
    <property type="evidence" value="ECO:0007669"/>
    <property type="project" value="UniProtKB-KW"/>
</dbReference>
<dbReference type="Proteomes" id="UP000076079">
    <property type="component" value="Chromosome"/>
</dbReference>
<dbReference type="InterPro" id="IPR036291">
    <property type="entry name" value="NAD(P)-bd_dom_sf"/>
</dbReference>